<evidence type="ECO:0000256" key="3">
    <source>
        <dbReference type="ARBA" id="ARBA00022989"/>
    </source>
</evidence>
<dbReference type="SUPFAM" id="SSF111369">
    <property type="entry name" value="HlyD-like secretion proteins"/>
    <property type="match status" value="2"/>
</dbReference>
<comment type="caution">
    <text evidence="8">The sequence shown here is derived from an EMBL/GenBank/DDBJ whole genome shotgun (WGS) entry which is preliminary data.</text>
</comment>
<evidence type="ECO:0000256" key="1">
    <source>
        <dbReference type="ARBA" id="ARBA00004167"/>
    </source>
</evidence>
<reference evidence="8 9" key="1">
    <citation type="submission" date="2019-06" db="EMBL/GenBank/DDBJ databases">
        <title>A novel bacterium of genus Pontibacter, isolated from marine sediment.</title>
        <authorList>
            <person name="Huang H."/>
            <person name="Mo K."/>
            <person name="Hu Y."/>
        </authorList>
    </citation>
    <scope>NUCLEOTIDE SEQUENCE [LARGE SCALE GENOMIC DNA]</scope>
    <source>
        <strain evidence="8 9">HB172049</strain>
    </source>
</reference>
<feature type="domain" description="Multidrug resistance protein MdtA-like barrel-sandwich hybrid" evidence="6">
    <location>
        <begin position="52"/>
        <end position="245"/>
    </location>
</feature>
<dbReference type="Gene3D" id="2.40.30.170">
    <property type="match status" value="1"/>
</dbReference>
<dbReference type="AlphaFoldDB" id="A0A501W7U9"/>
<name>A0A501W7U9_9BACT</name>
<dbReference type="Gene3D" id="2.40.50.100">
    <property type="match status" value="1"/>
</dbReference>
<dbReference type="OrthoDB" id="9811754at2"/>
<dbReference type="Proteomes" id="UP000316727">
    <property type="component" value="Unassembled WGS sequence"/>
</dbReference>
<sequence>METEKKKTNKVFIFILAAILLIGGGYGIKEYLYLSKHEDTDDAQIDADISPVVARVSGYVDTILFEENQHVQQGKLLVKLDDRDYKIKVEQAMAAQQGASASTNVTQAQVSTTQANASTAKANVEAAKVKVWQTEQDFKRYENLVKDGSITQQQFDQAKAQRDAARAAYQAAQDQYRAAVEQINTTKSQLVVNNIGVDQRQADVDFANLQLSYTSIEAPASGIVSKKNIQKGQLVQAGQTLFSIVNDNSLYVTANFKETQLENLHQGQHVDIKVDAFPEEKIEGEIYNFSPATGAKFSLLPPDNATGNFVKVVQRVPVKIKLHASQEVLQKLRAGMSVHVSVLTKEG</sequence>
<dbReference type="RefSeq" id="WP_140618601.1">
    <property type="nucleotide sequence ID" value="NZ_VFRQ01000001.1"/>
</dbReference>
<dbReference type="Gene3D" id="1.10.287.470">
    <property type="entry name" value="Helix hairpin bin"/>
    <property type="match status" value="2"/>
</dbReference>
<keyword evidence="4" id="KW-0472">Membrane</keyword>
<dbReference type="Pfam" id="PF25963">
    <property type="entry name" value="Beta-barrel_AAEA"/>
    <property type="match status" value="1"/>
</dbReference>
<dbReference type="InterPro" id="IPR058625">
    <property type="entry name" value="MdtA-like_BSH"/>
</dbReference>
<protein>
    <submittedName>
        <fullName evidence="8">HlyD family secretion protein</fullName>
    </submittedName>
</protein>
<feature type="domain" description="p-hydroxybenzoic acid efflux pump subunit AaeA-like beta-barrel" evidence="7">
    <location>
        <begin position="249"/>
        <end position="342"/>
    </location>
</feature>
<feature type="coiled-coil region" evidence="5">
    <location>
        <begin position="155"/>
        <end position="189"/>
    </location>
</feature>
<evidence type="ECO:0000259" key="7">
    <source>
        <dbReference type="Pfam" id="PF25963"/>
    </source>
</evidence>
<keyword evidence="9" id="KW-1185">Reference proteome</keyword>
<evidence type="ECO:0000313" key="8">
    <source>
        <dbReference type="EMBL" id="TPE46013.1"/>
    </source>
</evidence>
<evidence type="ECO:0000259" key="6">
    <source>
        <dbReference type="Pfam" id="PF25917"/>
    </source>
</evidence>
<keyword evidence="2" id="KW-0812">Transmembrane</keyword>
<dbReference type="PANTHER" id="PTHR30386">
    <property type="entry name" value="MEMBRANE FUSION SUBUNIT OF EMRAB-TOLC MULTIDRUG EFFLUX PUMP"/>
    <property type="match status" value="1"/>
</dbReference>
<dbReference type="GO" id="GO:0055085">
    <property type="term" value="P:transmembrane transport"/>
    <property type="evidence" value="ECO:0007669"/>
    <property type="project" value="InterPro"/>
</dbReference>
<evidence type="ECO:0000256" key="4">
    <source>
        <dbReference type="ARBA" id="ARBA00023136"/>
    </source>
</evidence>
<comment type="subcellular location">
    <subcellularLocation>
        <location evidence="1">Membrane</location>
        <topology evidence="1">Single-pass membrane protein</topology>
    </subcellularLocation>
</comment>
<keyword evidence="3" id="KW-1133">Transmembrane helix</keyword>
<evidence type="ECO:0000256" key="2">
    <source>
        <dbReference type="ARBA" id="ARBA00022692"/>
    </source>
</evidence>
<evidence type="ECO:0000313" key="9">
    <source>
        <dbReference type="Proteomes" id="UP000316727"/>
    </source>
</evidence>
<dbReference type="Pfam" id="PF25917">
    <property type="entry name" value="BSH_RND"/>
    <property type="match status" value="1"/>
</dbReference>
<keyword evidence="5" id="KW-0175">Coiled coil</keyword>
<evidence type="ECO:0000256" key="5">
    <source>
        <dbReference type="SAM" id="Coils"/>
    </source>
</evidence>
<proteinExistence type="predicted"/>
<gene>
    <name evidence="8" type="ORF">FJM65_01320</name>
</gene>
<dbReference type="InterPro" id="IPR058634">
    <property type="entry name" value="AaeA-lik-b-barrel"/>
</dbReference>
<accession>A0A501W7U9</accession>
<dbReference type="InterPro" id="IPR050739">
    <property type="entry name" value="MFP"/>
</dbReference>
<dbReference type="EMBL" id="VFRQ01000001">
    <property type="protein sequence ID" value="TPE46013.1"/>
    <property type="molecule type" value="Genomic_DNA"/>
</dbReference>
<dbReference type="GO" id="GO:0016020">
    <property type="term" value="C:membrane"/>
    <property type="evidence" value="ECO:0007669"/>
    <property type="project" value="UniProtKB-SubCell"/>
</dbReference>
<organism evidence="8 9">
    <name type="scientific">Pontibacter mangrovi</name>
    <dbReference type="NCBI Taxonomy" id="2589816"/>
    <lineage>
        <taxon>Bacteria</taxon>
        <taxon>Pseudomonadati</taxon>
        <taxon>Bacteroidota</taxon>
        <taxon>Cytophagia</taxon>
        <taxon>Cytophagales</taxon>
        <taxon>Hymenobacteraceae</taxon>
        <taxon>Pontibacter</taxon>
    </lineage>
</organism>
<dbReference type="PANTHER" id="PTHR30386:SF26">
    <property type="entry name" value="TRANSPORT PROTEIN COMB"/>
    <property type="match status" value="1"/>
</dbReference>